<dbReference type="OrthoDB" id="9812206at2"/>
<dbReference type="STRING" id="1299341.SAMN05444005_101288"/>
<evidence type="ECO:0000256" key="5">
    <source>
        <dbReference type="ARBA" id="ARBA00022977"/>
    </source>
</evidence>
<evidence type="ECO:0000256" key="2">
    <source>
        <dbReference type="ARBA" id="ARBA00022679"/>
    </source>
</evidence>
<comment type="catalytic activity">
    <reaction evidence="6 9 10">
        <text>4-methyl-5-(2-phosphooxyethyl)-thiazole + 4-amino-2-methyl-5-(diphosphooxymethyl)pyrimidine + H(+) = thiamine phosphate + diphosphate</text>
        <dbReference type="Rhea" id="RHEA:22328"/>
        <dbReference type="ChEBI" id="CHEBI:15378"/>
        <dbReference type="ChEBI" id="CHEBI:33019"/>
        <dbReference type="ChEBI" id="CHEBI:37575"/>
        <dbReference type="ChEBI" id="CHEBI:57841"/>
        <dbReference type="ChEBI" id="CHEBI:58296"/>
        <dbReference type="EC" id="2.5.1.3"/>
    </reaction>
</comment>
<feature type="binding site" evidence="9">
    <location>
        <position position="65"/>
    </location>
    <ligand>
        <name>4-amino-2-methyl-5-(diphosphooxymethyl)pyrimidine</name>
        <dbReference type="ChEBI" id="CHEBI:57841"/>
    </ligand>
</feature>
<dbReference type="EC" id="2.5.1.3" evidence="9"/>
<comment type="caution">
    <text evidence="9">Lacks conserved residue(s) required for the propagation of feature annotation.</text>
</comment>
<dbReference type="NCBIfam" id="TIGR00693">
    <property type="entry name" value="thiE"/>
    <property type="match status" value="1"/>
</dbReference>
<dbReference type="Proteomes" id="UP000198648">
    <property type="component" value="Unassembled WGS sequence"/>
</dbReference>
<evidence type="ECO:0000256" key="7">
    <source>
        <dbReference type="ARBA" id="ARBA00047851"/>
    </source>
</evidence>
<evidence type="ECO:0000256" key="1">
    <source>
        <dbReference type="ARBA" id="ARBA00005165"/>
    </source>
</evidence>
<feature type="binding site" evidence="9">
    <location>
        <position position="85"/>
    </location>
    <ligand>
        <name>Mg(2+)</name>
        <dbReference type="ChEBI" id="CHEBI:18420"/>
    </ligand>
</feature>
<feature type="binding site" evidence="9">
    <location>
        <position position="166"/>
    </location>
    <ligand>
        <name>2-[(2R,5Z)-2-carboxy-4-methylthiazol-5(2H)-ylidene]ethyl phosphate</name>
        <dbReference type="ChEBI" id="CHEBI:62899"/>
    </ligand>
</feature>
<keyword evidence="14" id="KW-1185">Reference proteome</keyword>
<comment type="catalytic activity">
    <reaction evidence="7 9 10">
        <text>2-(2-carboxy-4-methylthiazol-5-yl)ethyl phosphate + 4-amino-2-methyl-5-(diphosphooxymethyl)pyrimidine + 2 H(+) = thiamine phosphate + CO2 + diphosphate</text>
        <dbReference type="Rhea" id="RHEA:47848"/>
        <dbReference type="ChEBI" id="CHEBI:15378"/>
        <dbReference type="ChEBI" id="CHEBI:16526"/>
        <dbReference type="ChEBI" id="CHEBI:33019"/>
        <dbReference type="ChEBI" id="CHEBI:37575"/>
        <dbReference type="ChEBI" id="CHEBI:57841"/>
        <dbReference type="ChEBI" id="CHEBI:62890"/>
        <dbReference type="EC" id="2.5.1.3"/>
    </reaction>
</comment>
<evidence type="ECO:0000313" key="14">
    <source>
        <dbReference type="Proteomes" id="UP000198648"/>
    </source>
</evidence>
<dbReference type="Pfam" id="PF02581">
    <property type="entry name" value="TMP-TENI"/>
    <property type="match status" value="1"/>
</dbReference>
<comment type="cofactor">
    <cofactor evidence="9">
        <name>Mg(2+)</name>
        <dbReference type="ChEBI" id="CHEBI:18420"/>
    </cofactor>
    <text evidence="9">Binds 1 Mg(2+) ion per subunit.</text>
</comment>
<evidence type="ECO:0000256" key="11">
    <source>
        <dbReference type="RuleBase" id="RU004253"/>
    </source>
</evidence>
<dbReference type="SUPFAM" id="SSF51391">
    <property type="entry name" value="Thiamin phosphate synthase"/>
    <property type="match status" value="1"/>
</dbReference>
<dbReference type="PANTHER" id="PTHR20857">
    <property type="entry name" value="THIAMINE-PHOSPHATE PYROPHOSPHORYLASE"/>
    <property type="match status" value="1"/>
</dbReference>
<dbReference type="RefSeq" id="WP_091464183.1">
    <property type="nucleotide sequence ID" value="NZ_FOEI01000001.1"/>
</dbReference>
<evidence type="ECO:0000256" key="8">
    <source>
        <dbReference type="ARBA" id="ARBA00047883"/>
    </source>
</evidence>
<proteinExistence type="inferred from homology"/>
<dbReference type="GO" id="GO:0009228">
    <property type="term" value="P:thiamine biosynthetic process"/>
    <property type="evidence" value="ECO:0007669"/>
    <property type="project" value="UniProtKB-KW"/>
</dbReference>
<keyword evidence="2 9" id="KW-0808">Transferase</keyword>
<gene>
    <name evidence="9" type="primary">thiE</name>
    <name evidence="13" type="ORF">SAMN05444005_101288</name>
</gene>
<comment type="catalytic activity">
    <reaction evidence="8 9 10">
        <text>2-[(2R,5Z)-2-carboxy-4-methylthiazol-5(2H)-ylidene]ethyl phosphate + 4-amino-2-methyl-5-(diphosphooxymethyl)pyrimidine + 2 H(+) = thiamine phosphate + CO2 + diphosphate</text>
        <dbReference type="Rhea" id="RHEA:47844"/>
        <dbReference type="ChEBI" id="CHEBI:15378"/>
        <dbReference type="ChEBI" id="CHEBI:16526"/>
        <dbReference type="ChEBI" id="CHEBI:33019"/>
        <dbReference type="ChEBI" id="CHEBI:37575"/>
        <dbReference type="ChEBI" id="CHEBI:57841"/>
        <dbReference type="ChEBI" id="CHEBI:62899"/>
        <dbReference type="EC" id="2.5.1.3"/>
    </reaction>
</comment>
<feature type="binding site" evidence="9">
    <location>
        <position position="133"/>
    </location>
    <ligand>
        <name>4-amino-2-methyl-5-(diphosphooxymethyl)pyrimidine</name>
        <dbReference type="ChEBI" id="CHEBI:57841"/>
    </ligand>
</feature>
<dbReference type="PANTHER" id="PTHR20857:SF15">
    <property type="entry name" value="THIAMINE-PHOSPHATE SYNTHASE"/>
    <property type="match status" value="1"/>
</dbReference>
<dbReference type="InterPro" id="IPR013785">
    <property type="entry name" value="Aldolase_TIM"/>
</dbReference>
<dbReference type="GO" id="GO:0005737">
    <property type="term" value="C:cytoplasm"/>
    <property type="evidence" value="ECO:0007669"/>
    <property type="project" value="TreeGrafter"/>
</dbReference>
<reference evidence="13 14" key="1">
    <citation type="submission" date="2016-10" db="EMBL/GenBank/DDBJ databases">
        <authorList>
            <person name="de Groot N.N."/>
        </authorList>
    </citation>
    <scope>NUCLEOTIDE SEQUENCE [LARGE SCALE GENOMIC DNA]</scope>
    <source>
        <strain evidence="13 14">DSM 27078</strain>
    </source>
</reference>
<comment type="pathway">
    <text evidence="1 9 11">Cofactor biosynthesis; thiamine diphosphate biosynthesis; thiamine phosphate from 4-amino-2-methyl-5-diphosphomethylpyrimidine and 4-methyl-5-(2-phosphoethyl)-thiazole: step 1/1.</text>
</comment>
<dbReference type="AlphaFoldDB" id="A0A1H8YVZ8"/>
<dbReference type="CDD" id="cd00564">
    <property type="entry name" value="TMP_TenI"/>
    <property type="match status" value="1"/>
</dbReference>
<accession>A0A1H8YVZ8</accession>
<keyword evidence="3 9" id="KW-0479">Metal-binding</keyword>
<dbReference type="EMBL" id="FOEI01000001">
    <property type="protein sequence ID" value="SEP56296.1"/>
    <property type="molecule type" value="Genomic_DNA"/>
</dbReference>
<dbReference type="InterPro" id="IPR034291">
    <property type="entry name" value="TMP_synthase"/>
</dbReference>
<feature type="binding site" evidence="9">
    <location>
        <position position="104"/>
    </location>
    <ligand>
        <name>4-amino-2-methyl-5-(diphosphooxymethyl)pyrimidine</name>
        <dbReference type="ChEBI" id="CHEBI:57841"/>
    </ligand>
</feature>
<feature type="binding site" evidence="9">
    <location>
        <begin position="33"/>
        <end position="37"/>
    </location>
    <ligand>
        <name>4-amino-2-methyl-5-(diphosphooxymethyl)pyrimidine</name>
        <dbReference type="ChEBI" id="CHEBI:57841"/>
    </ligand>
</feature>
<comment type="function">
    <text evidence="9">Condenses 4-methyl-5-(beta-hydroxyethyl)thiazole monophosphate (THZ-P) and 2-methyl-4-amino-5-hydroxymethyl pyrimidine pyrophosphate (HMP-PP) to form thiamine monophosphate (TMP).</text>
</comment>
<keyword evidence="4 9" id="KW-0460">Magnesium</keyword>
<dbReference type="HAMAP" id="MF_00097">
    <property type="entry name" value="TMP_synthase"/>
    <property type="match status" value="1"/>
</dbReference>
<evidence type="ECO:0000256" key="9">
    <source>
        <dbReference type="HAMAP-Rule" id="MF_00097"/>
    </source>
</evidence>
<dbReference type="UniPathway" id="UPA00060">
    <property type="reaction ID" value="UER00141"/>
</dbReference>
<sequence length="207" mass="23212">MFEKIQYISQGKSPEEQIANIAKALDAGCKWIQLRYKNKPIEEVLSLAKMVQKICKAYEAKLIINDHVEVAHQIDADGVHLGLNDISVKEARILLKENKIIGGTANTLEDVLQRIDEKCNYIGLGPFRFTITKEKLSPILGLKGYQNILCELKNRNIEIPIYAIGGIEEDDVEKLVKTGVYGIAVSGLITNHNHPEILFKSKELCNN</sequence>
<dbReference type="NCBIfam" id="NF000736">
    <property type="entry name" value="PRK00043.2-3"/>
    <property type="match status" value="1"/>
</dbReference>
<feature type="domain" description="Thiamine phosphate synthase/TenI" evidence="12">
    <location>
        <begin position="14"/>
        <end position="186"/>
    </location>
</feature>
<protein>
    <recommendedName>
        <fullName evidence="9">Thiamine-phosphate synthase</fullName>
        <shortName evidence="9">TP synthase</shortName>
        <shortName evidence="9">TPS</shortName>
        <ecNumber evidence="9">2.5.1.3</ecNumber>
    </recommendedName>
    <alternativeName>
        <fullName evidence="9">Thiamine-phosphate pyrophosphorylase</fullName>
        <shortName evidence="9">TMP pyrophosphorylase</shortName>
        <shortName evidence="9">TMP-PPase</shortName>
    </alternativeName>
</protein>
<organism evidence="13 14">
    <name type="scientific">Flavobacterium urocaniciphilum</name>
    <dbReference type="NCBI Taxonomy" id="1299341"/>
    <lineage>
        <taxon>Bacteria</taxon>
        <taxon>Pseudomonadati</taxon>
        <taxon>Bacteroidota</taxon>
        <taxon>Flavobacteriia</taxon>
        <taxon>Flavobacteriales</taxon>
        <taxon>Flavobacteriaceae</taxon>
        <taxon>Flavobacterium</taxon>
    </lineage>
</organism>
<evidence type="ECO:0000256" key="4">
    <source>
        <dbReference type="ARBA" id="ARBA00022842"/>
    </source>
</evidence>
<dbReference type="InterPro" id="IPR036206">
    <property type="entry name" value="ThiamineP_synth_sf"/>
</dbReference>
<dbReference type="InterPro" id="IPR022998">
    <property type="entry name" value="ThiamineP_synth_TenI"/>
</dbReference>
<dbReference type="GO" id="GO:0000287">
    <property type="term" value="F:magnesium ion binding"/>
    <property type="evidence" value="ECO:0007669"/>
    <property type="project" value="UniProtKB-UniRule"/>
</dbReference>
<feature type="binding site" evidence="9">
    <location>
        <position position="66"/>
    </location>
    <ligand>
        <name>Mg(2+)</name>
        <dbReference type="ChEBI" id="CHEBI:18420"/>
    </ligand>
</feature>
<name>A0A1H8YVZ8_9FLAO</name>
<dbReference type="GO" id="GO:0004789">
    <property type="term" value="F:thiamine-phosphate diphosphorylase activity"/>
    <property type="evidence" value="ECO:0007669"/>
    <property type="project" value="UniProtKB-UniRule"/>
</dbReference>
<feature type="binding site" evidence="9">
    <location>
        <begin position="130"/>
        <end position="132"/>
    </location>
    <ligand>
        <name>2-[(2R,5Z)-2-carboxy-4-methylthiazol-5(2H)-ylidene]ethyl phosphate</name>
        <dbReference type="ChEBI" id="CHEBI:62899"/>
    </ligand>
</feature>
<dbReference type="Gene3D" id="3.20.20.70">
    <property type="entry name" value="Aldolase class I"/>
    <property type="match status" value="1"/>
</dbReference>
<evidence type="ECO:0000256" key="6">
    <source>
        <dbReference type="ARBA" id="ARBA00047334"/>
    </source>
</evidence>
<comment type="similarity">
    <text evidence="9 10">Belongs to the thiamine-phosphate synthase family.</text>
</comment>
<dbReference type="GO" id="GO:0009229">
    <property type="term" value="P:thiamine diphosphate biosynthetic process"/>
    <property type="evidence" value="ECO:0007669"/>
    <property type="project" value="UniProtKB-UniRule"/>
</dbReference>
<evidence type="ECO:0000259" key="12">
    <source>
        <dbReference type="Pfam" id="PF02581"/>
    </source>
</evidence>
<evidence type="ECO:0000256" key="10">
    <source>
        <dbReference type="RuleBase" id="RU003826"/>
    </source>
</evidence>
<keyword evidence="5 9" id="KW-0784">Thiamine biosynthesis</keyword>
<evidence type="ECO:0000313" key="13">
    <source>
        <dbReference type="EMBL" id="SEP56296.1"/>
    </source>
</evidence>
<evidence type="ECO:0000256" key="3">
    <source>
        <dbReference type="ARBA" id="ARBA00022723"/>
    </source>
</evidence>